<organism evidence="3">
    <name type="scientific">uncultured bacterium Contig27</name>
    <dbReference type="NCBI Taxonomy" id="1393547"/>
    <lineage>
        <taxon>Bacteria</taxon>
        <taxon>environmental samples</taxon>
    </lineage>
</organism>
<keyword evidence="1" id="KW-0472">Membrane</keyword>
<dbReference type="Pfam" id="PF00563">
    <property type="entry name" value="EAL"/>
    <property type="match status" value="1"/>
</dbReference>
<dbReference type="AlphaFoldDB" id="W0FMD0"/>
<dbReference type="EMBL" id="KC246800">
    <property type="protein sequence ID" value="AHF24619.1"/>
    <property type="molecule type" value="Genomic_DNA"/>
</dbReference>
<dbReference type="CDD" id="cd01948">
    <property type="entry name" value="EAL"/>
    <property type="match status" value="1"/>
</dbReference>
<sequence length="641" mass="73192">MSQADTHFIPNNYTPVGDLIVIAICFVMLALIYFSYMRKSPAFRVFMTIISTLILTAVLNVTYNALASRFGAVPVVYAFRCLFHAALFTVYFLFTLYIAEVTRLDRRKTIRILLGAFAVLAMIVVVDVASSIRSFNEGHSAVELSSRGRLVFLVGYLAFAATNLVLLATVRRRLYKWVMFGFYSSVALAFAILLFQQILGGGSSFTVSSFLFPVIAMFYIMHSTPYDAEIGALDSTTLNATVSEWYGKKRNFIFMSLYMPELAGEGEQMPDEVRAAVRQFAVEHFRNALLFQPDHGHLLLLFPKNRNPDYEQRMEKSLKAFREYHRLYQYDYKIVIGESIEAISRKNEYISFIRNTHRGMALNTVHRINPEDTAAFDRSEYILRQLADIHSRHDLDDERVLVYCQPVCNVSTGKYDTAEALMRLRLEDLGLIFPDQFIFLAEENGYIHTLTEIILHKTCEEIRKLTAEGYEINRISVNVSVLELKADSFCDDISGIISGSGIPGEKVAIELTESQNESEFDVMKSKITELKDRGIKFYLDDFGTGYSNMERIIELPFDIIKFDRSLVIASGSSSRSEKIVRNMADMFSDLNYSVLYEGVENESDENLCLDMSASYLQGYKFSRPIPIEELRRFAERKKEIS</sequence>
<evidence type="ECO:0000313" key="3">
    <source>
        <dbReference type="EMBL" id="AHF24619.1"/>
    </source>
</evidence>
<feature type="transmembrane region" description="Helical" evidence="1">
    <location>
        <begin position="75"/>
        <end position="98"/>
    </location>
</feature>
<keyword evidence="1" id="KW-1133">Transmembrane helix</keyword>
<feature type="transmembrane region" description="Helical" evidence="1">
    <location>
        <begin position="43"/>
        <end position="63"/>
    </location>
</feature>
<keyword evidence="1" id="KW-0812">Transmembrane</keyword>
<feature type="transmembrane region" description="Helical" evidence="1">
    <location>
        <begin position="177"/>
        <end position="195"/>
    </location>
</feature>
<dbReference type="PANTHER" id="PTHR33121">
    <property type="entry name" value="CYCLIC DI-GMP PHOSPHODIESTERASE PDEF"/>
    <property type="match status" value="1"/>
</dbReference>
<dbReference type="PROSITE" id="PS50883">
    <property type="entry name" value="EAL"/>
    <property type="match status" value="1"/>
</dbReference>
<dbReference type="SMART" id="SM00052">
    <property type="entry name" value="EAL"/>
    <property type="match status" value="1"/>
</dbReference>
<dbReference type="GO" id="GO:0071111">
    <property type="term" value="F:cyclic-guanylate-specific phosphodiesterase activity"/>
    <property type="evidence" value="ECO:0007669"/>
    <property type="project" value="InterPro"/>
</dbReference>
<dbReference type="InterPro" id="IPR035919">
    <property type="entry name" value="EAL_sf"/>
</dbReference>
<dbReference type="Gene3D" id="3.20.20.450">
    <property type="entry name" value="EAL domain"/>
    <property type="match status" value="1"/>
</dbReference>
<name>W0FMD0_9BACT</name>
<evidence type="ECO:0000259" key="2">
    <source>
        <dbReference type="PROSITE" id="PS50883"/>
    </source>
</evidence>
<reference evidence="3" key="1">
    <citation type="journal article" date="2013" name="PLoS ONE">
        <title>Metagenomic insights into the carbohydrate-active enzymes carried by the microorganisms adhering to solid digesta in the rumen of cows.</title>
        <authorList>
            <person name="Wang L."/>
            <person name="Hatem A."/>
            <person name="Catalyurek U.V."/>
            <person name="Morrison M."/>
            <person name="Yu Z."/>
        </authorList>
    </citation>
    <scope>NUCLEOTIDE SEQUENCE</scope>
</reference>
<protein>
    <submittedName>
        <fullName evidence="3">Sensory box/GGDEF family protein</fullName>
    </submittedName>
</protein>
<feature type="domain" description="EAL" evidence="2">
    <location>
        <begin position="384"/>
        <end position="638"/>
    </location>
</feature>
<dbReference type="InterPro" id="IPR050706">
    <property type="entry name" value="Cyclic-di-GMP_PDE-like"/>
</dbReference>
<dbReference type="SUPFAM" id="SSF141868">
    <property type="entry name" value="EAL domain-like"/>
    <property type="match status" value="1"/>
</dbReference>
<feature type="transmembrane region" description="Helical" evidence="1">
    <location>
        <begin position="150"/>
        <end position="170"/>
    </location>
</feature>
<feature type="transmembrane region" description="Helical" evidence="1">
    <location>
        <begin position="110"/>
        <end position="130"/>
    </location>
</feature>
<feature type="transmembrane region" description="Helical" evidence="1">
    <location>
        <begin position="19"/>
        <end position="36"/>
    </location>
</feature>
<dbReference type="PANTHER" id="PTHR33121:SF70">
    <property type="entry name" value="SIGNALING PROTEIN YKOW"/>
    <property type="match status" value="1"/>
</dbReference>
<proteinExistence type="predicted"/>
<dbReference type="InterPro" id="IPR001633">
    <property type="entry name" value="EAL_dom"/>
</dbReference>
<accession>W0FMD0</accession>
<evidence type="ECO:0000256" key="1">
    <source>
        <dbReference type="SAM" id="Phobius"/>
    </source>
</evidence>